<evidence type="ECO:0000256" key="9">
    <source>
        <dbReference type="ARBA" id="ARBA00022917"/>
    </source>
</evidence>
<evidence type="ECO:0000256" key="10">
    <source>
        <dbReference type="ARBA" id="ARBA00023146"/>
    </source>
</evidence>
<dbReference type="Pfam" id="PF01411">
    <property type="entry name" value="tRNA-synt_2c"/>
    <property type="match status" value="1"/>
</dbReference>
<keyword evidence="5 13" id="KW-0547">Nucleotide-binding</keyword>
<comment type="domain">
    <text evidence="13">Consists of three domains; the N-terminal catalytic domain, the editing domain and the C-terminal C-Ala domain. The editing domain removes incorrectly charged amino acids, while the C-Ala domain, along with tRNA(Ala), serves as a bridge to cooperatively bring together the editing and aminoacylation centers thus stimulating deacylation of misacylated tRNAs.</text>
</comment>
<evidence type="ECO:0000256" key="2">
    <source>
        <dbReference type="ARBA" id="ARBA00022555"/>
    </source>
</evidence>
<dbReference type="FunFam" id="2.40.30.130:FF:000001">
    <property type="entry name" value="Alanine--tRNA ligase"/>
    <property type="match status" value="1"/>
</dbReference>
<dbReference type="GO" id="GO:0000049">
    <property type="term" value="F:tRNA binding"/>
    <property type="evidence" value="ECO:0007669"/>
    <property type="project" value="UniProtKB-KW"/>
</dbReference>
<dbReference type="Gene3D" id="3.30.930.10">
    <property type="entry name" value="Bira Bifunctional Protein, Domain 2"/>
    <property type="match status" value="1"/>
</dbReference>
<sequence length="903" mass="98046">MRSVDIRRTFLDFFRQHGHLVVPSSSLIPDDATMLLTTAGMVQFKPYFLGTSAPPRARLTSAQKCVRTGDIESVGRTDRHTTFFEMLGNFSFGDYGPSEVVPWAYELLTEHLGMDPDRLWATVYRDDDETPALWQELGIPAERIQRLGMADNFWSTRGPGPCGPCSEIFYDRGPEFGREGGPAIDTDRYLEVWNLVFMRHIRGAGPELEDYPLIGDLPQSCVESGLGVERAAVVLQDVPHIHRTDALLPVLERLARHVGLDGPDELDGADRELSARVVVDHVRAAAFLLADGVLPAHDGRGYVLRRLIRRAVRHTRLLGATEPVLADLGGDVIDSHEEAWPELTGQRDLVRQALAHEEDAFDRTLAQGTRLLDTAIRRTRERREPTLSGRTAFELHDTYGFPVDLTVEVAQEAGLDVDTERFATLMDAQRRRAQRARAPREADSGRDDTYRRLVTRHGPTSFVGYAHSTAEGTVLGLVRDGLEVVSASEGERVELLLDRTPMYAESGGQVGDTGIVRTASGAEVRVLDTQRGGDGLHVHAVEVTRGAIGVGELVQSVVDQDRREATARSHSSTHVLHAVLRSTLGDHARQQGSLVAPGRLRFDFAHFGALDSEVLARIQEDVNQRLLADPEVRVWEASRAEAQTAGAIALFGETYGEVVRVVDIGDFSRELCGGTHVAHGSSAGPVRIVAEGSVGSGVRRIEALTGLDALRYADHERRLLEQVEALLGDSPTDQVLDRLRNRLGALADAERELAESRRVELASWARELAGRRRDVPGGWLVAVRVDGSDGGGGGSERRRAGGAELRELVEAVLAAGPGERPGGVVLGRVHDGKAQLVLVVNEPLARTGVRARDLLTPAGRGIGGGAGGVGRLAHAGGRDAERLDAALALAAEELASSIADPRR</sequence>
<evidence type="ECO:0000256" key="6">
    <source>
        <dbReference type="ARBA" id="ARBA00022833"/>
    </source>
</evidence>
<dbReference type="GO" id="GO:0006419">
    <property type="term" value="P:alanyl-tRNA aminoacylation"/>
    <property type="evidence" value="ECO:0007669"/>
    <property type="project" value="UniProtKB-UniRule"/>
</dbReference>
<protein>
    <recommendedName>
        <fullName evidence="13">Alanine--tRNA ligase</fullName>
        <ecNumber evidence="13">6.1.1.7</ecNumber>
    </recommendedName>
    <alternativeName>
        <fullName evidence="13">Alanyl-tRNA synthetase</fullName>
        <shortName evidence="13">AlaRS</shortName>
    </alternativeName>
</protein>
<dbReference type="InterPro" id="IPR012947">
    <property type="entry name" value="tRNA_SAD"/>
</dbReference>
<dbReference type="InterPro" id="IPR050058">
    <property type="entry name" value="Ala-tRNA_ligase"/>
</dbReference>
<dbReference type="InterPro" id="IPR023033">
    <property type="entry name" value="Ala_tRNA_ligase_euk/bac"/>
</dbReference>
<evidence type="ECO:0000256" key="12">
    <source>
        <dbReference type="ARBA" id="ARBA00048300"/>
    </source>
</evidence>
<dbReference type="PANTHER" id="PTHR11777">
    <property type="entry name" value="ALANYL-TRNA SYNTHETASE"/>
    <property type="match status" value="1"/>
</dbReference>
<keyword evidence="13" id="KW-0963">Cytoplasm</keyword>
<keyword evidence="6 13" id="KW-0862">Zinc</keyword>
<dbReference type="GO" id="GO:0005829">
    <property type="term" value="C:cytosol"/>
    <property type="evidence" value="ECO:0007669"/>
    <property type="project" value="TreeGrafter"/>
</dbReference>
<comment type="function">
    <text evidence="11 13">Catalyzes the attachment of alanine to tRNA(Ala) in a two-step reaction: alanine is first activated by ATP to form Ala-AMP and then transferred to the acceptor end of tRNA(Ala). Also edits incorrectly charged Ser-tRNA(Ala) and Gly-tRNA(Ala) via its editing domain.</text>
</comment>
<evidence type="ECO:0000256" key="1">
    <source>
        <dbReference type="ARBA" id="ARBA00008226"/>
    </source>
</evidence>
<dbReference type="Gene3D" id="3.30.980.10">
    <property type="entry name" value="Threonyl-trna Synthetase, Chain A, domain 2"/>
    <property type="match status" value="1"/>
</dbReference>
<accession>A0A927N4W3</accession>
<dbReference type="RefSeq" id="WP_192754310.1">
    <property type="nucleotide sequence ID" value="NZ_BAABJL010000042.1"/>
</dbReference>
<dbReference type="InterPro" id="IPR002318">
    <property type="entry name" value="Ala-tRNA-lgiase_IIc"/>
</dbReference>
<dbReference type="NCBIfam" id="TIGR00344">
    <property type="entry name" value="alaS"/>
    <property type="match status" value="1"/>
</dbReference>
<proteinExistence type="inferred from homology"/>
<organism evidence="15 16">
    <name type="scientific">Actinopolymorpha pittospori</name>
    <dbReference type="NCBI Taxonomy" id="648752"/>
    <lineage>
        <taxon>Bacteria</taxon>
        <taxon>Bacillati</taxon>
        <taxon>Actinomycetota</taxon>
        <taxon>Actinomycetes</taxon>
        <taxon>Propionibacteriales</taxon>
        <taxon>Actinopolymorphaceae</taxon>
        <taxon>Actinopolymorpha</taxon>
    </lineage>
</organism>
<dbReference type="Pfam" id="PF07973">
    <property type="entry name" value="tRNA_SAD"/>
    <property type="match status" value="1"/>
</dbReference>
<evidence type="ECO:0000313" key="15">
    <source>
        <dbReference type="EMBL" id="MBE1611033.1"/>
    </source>
</evidence>
<keyword evidence="2 13" id="KW-0820">tRNA-binding</keyword>
<dbReference type="CDD" id="cd00673">
    <property type="entry name" value="AlaRS_core"/>
    <property type="match status" value="1"/>
</dbReference>
<dbReference type="EC" id="6.1.1.7" evidence="13"/>
<comment type="catalytic activity">
    <reaction evidence="12 13">
        <text>tRNA(Ala) + L-alanine + ATP = L-alanyl-tRNA(Ala) + AMP + diphosphate</text>
        <dbReference type="Rhea" id="RHEA:12540"/>
        <dbReference type="Rhea" id="RHEA-COMP:9657"/>
        <dbReference type="Rhea" id="RHEA-COMP:9923"/>
        <dbReference type="ChEBI" id="CHEBI:30616"/>
        <dbReference type="ChEBI" id="CHEBI:33019"/>
        <dbReference type="ChEBI" id="CHEBI:57972"/>
        <dbReference type="ChEBI" id="CHEBI:78442"/>
        <dbReference type="ChEBI" id="CHEBI:78497"/>
        <dbReference type="ChEBI" id="CHEBI:456215"/>
        <dbReference type="EC" id="6.1.1.7"/>
    </reaction>
</comment>
<feature type="binding site" evidence="13">
    <location>
        <position position="574"/>
    </location>
    <ligand>
        <name>Zn(2+)</name>
        <dbReference type="ChEBI" id="CHEBI:29105"/>
    </ligand>
</feature>
<dbReference type="AlphaFoldDB" id="A0A927N4W3"/>
<keyword evidence="4 13" id="KW-0479">Metal-binding</keyword>
<dbReference type="SUPFAM" id="SSF101353">
    <property type="entry name" value="Putative anticodon-binding domain of alanyl-tRNA synthetase (AlaRS)"/>
    <property type="match status" value="1"/>
</dbReference>
<evidence type="ECO:0000256" key="13">
    <source>
        <dbReference type="HAMAP-Rule" id="MF_00036"/>
    </source>
</evidence>
<dbReference type="PANTHER" id="PTHR11777:SF9">
    <property type="entry name" value="ALANINE--TRNA LIGASE, CYTOPLASMIC"/>
    <property type="match status" value="1"/>
</dbReference>
<dbReference type="SMART" id="SM00863">
    <property type="entry name" value="tRNA_SAD"/>
    <property type="match status" value="1"/>
</dbReference>
<dbReference type="InterPro" id="IPR018164">
    <property type="entry name" value="Ala-tRNA-synth_IIc_N"/>
</dbReference>
<keyword evidence="7 13" id="KW-0067">ATP-binding</keyword>
<name>A0A927N4W3_9ACTN</name>
<dbReference type="InterPro" id="IPR018163">
    <property type="entry name" value="Thr/Ala-tRNA-synth_IIc_edit"/>
</dbReference>
<evidence type="ECO:0000256" key="3">
    <source>
        <dbReference type="ARBA" id="ARBA00022598"/>
    </source>
</evidence>
<dbReference type="EMBL" id="JADBEM010000001">
    <property type="protein sequence ID" value="MBE1611033.1"/>
    <property type="molecule type" value="Genomic_DNA"/>
</dbReference>
<feature type="binding site" evidence="13">
    <location>
        <position position="672"/>
    </location>
    <ligand>
        <name>Zn(2+)</name>
        <dbReference type="ChEBI" id="CHEBI:29105"/>
    </ligand>
</feature>
<feature type="binding site" evidence="13">
    <location>
        <position position="676"/>
    </location>
    <ligand>
        <name>Zn(2+)</name>
        <dbReference type="ChEBI" id="CHEBI:29105"/>
    </ligand>
</feature>
<comment type="similarity">
    <text evidence="1 13">Belongs to the class-II aminoacyl-tRNA synthetase family.</text>
</comment>
<evidence type="ECO:0000256" key="11">
    <source>
        <dbReference type="ARBA" id="ARBA00024779"/>
    </source>
</evidence>
<dbReference type="HAMAP" id="MF_00036_B">
    <property type="entry name" value="Ala_tRNA_synth_B"/>
    <property type="match status" value="1"/>
</dbReference>
<keyword evidence="10 13" id="KW-0030">Aminoacyl-tRNA synthetase</keyword>
<dbReference type="PROSITE" id="PS50860">
    <property type="entry name" value="AA_TRNA_LIGASE_II_ALA"/>
    <property type="match status" value="1"/>
</dbReference>
<keyword evidence="9 13" id="KW-0648">Protein biosynthesis</keyword>
<evidence type="ECO:0000256" key="7">
    <source>
        <dbReference type="ARBA" id="ARBA00022840"/>
    </source>
</evidence>
<keyword evidence="3 13" id="KW-0436">Ligase</keyword>
<dbReference type="GO" id="GO:0002161">
    <property type="term" value="F:aminoacyl-tRNA deacylase activity"/>
    <property type="evidence" value="ECO:0007669"/>
    <property type="project" value="TreeGrafter"/>
</dbReference>
<dbReference type="SUPFAM" id="SSF55186">
    <property type="entry name" value="ThrRS/AlaRS common domain"/>
    <property type="match status" value="1"/>
</dbReference>
<reference evidence="15" key="1">
    <citation type="submission" date="2020-10" db="EMBL/GenBank/DDBJ databases">
        <title>Sequencing the genomes of 1000 actinobacteria strains.</title>
        <authorList>
            <person name="Klenk H.-P."/>
        </authorList>
    </citation>
    <scope>NUCLEOTIDE SEQUENCE</scope>
    <source>
        <strain evidence="15">DSM 45354</strain>
    </source>
</reference>
<dbReference type="InterPro" id="IPR045864">
    <property type="entry name" value="aa-tRNA-synth_II/BPL/LPL"/>
</dbReference>
<comment type="subcellular location">
    <subcellularLocation>
        <location evidence="13">Cytoplasm</location>
    </subcellularLocation>
</comment>
<gene>
    <name evidence="13" type="primary">alaS</name>
    <name evidence="15" type="ORF">HEB94_007881</name>
</gene>
<feature type="domain" description="Alanyl-transfer RNA synthetases family profile" evidence="14">
    <location>
        <begin position="1"/>
        <end position="715"/>
    </location>
</feature>
<dbReference type="Gene3D" id="2.40.30.130">
    <property type="match status" value="1"/>
</dbReference>
<dbReference type="InterPro" id="IPR018165">
    <property type="entry name" value="Ala-tRNA-synth_IIc_core"/>
</dbReference>
<dbReference type="Gene3D" id="3.30.54.20">
    <property type="match status" value="1"/>
</dbReference>
<dbReference type="PRINTS" id="PR00980">
    <property type="entry name" value="TRNASYNTHALA"/>
</dbReference>
<comment type="cofactor">
    <cofactor evidence="13">
        <name>Zn(2+)</name>
        <dbReference type="ChEBI" id="CHEBI:29105"/>
    </cofactor>
    <text evidence="13">Binds 1 zinc ion per subunit.</text>
</comment>
<feature type="binding site" evidence="13">
    <location>
        <position position="570"/>
    </location>
    <ligand>
        <name>Zn(2+)</name>
        <dbReference type="ChEBI" id="CHEBI:29105"/>
    </ligand>
</feature>
<dbReference type="InterPro" id="IPR009000">
    <property type="entry name" value="Transl_B-barrel_sf"/>
</dbReference>
<dbReference type="GO" id="GO:0008270">
    <property type="term" value="F:zinc ion binding"/>
    <property type="evidence" value="ECO:0007669"/>
    <property type="project" value="UniProtKB-UniRule"/>
</dbReference>
<dbReference type="SUPFAM" id="SSF55681">
    <property type="entry name" value="Class II aaRS and biotin synthetases"/>
    <property type="match status" value="1"/>
</dbReference>
<keyword evidence="16" id="KW-1185">Reference proteome</keyword>
<dbReference type="Proteomes" id="UP000638648">
    <property type="component" value="Unassembled WGS sequence"/>
</dbReference>
<dbReference type="GO" id="GO:0005524">
    <property type="term" value="F:ATP binding"/>
    <property type="evidence" value="ECO:0007669"/>
    <property type="project" value="UniProtKB-UniRule"/>
</dbReference>
<dbReference type="FunFam" id="3.30.980.10:FF:000004">
    <property type="entry name" value="Alanine--tRNA ligase, cytoplasmic"/>
    <property type="match status" value="1"/>
</dbReference>
<dbReference type="Gene3D" id="3.10.310.40">
    <property type="match status" value="1"/>
</dbReference>
<evidence type="ECO:0000256" key="4">
    <source>
        <dbReference type="ARBA" id="ARBA00022723"/>
    </source>
</evidence>
<comment type="caution">
    <text evidence="15">The sequence shown here is derived from an EMBL/GenBank/DDBJ whole genome shotgun (WGS) entry which is preliminary data.</text>
</comment>
<dbReference type="InterPro" id="IPR018162">
    <property type="entry name" value="Ala-tRNA-ligase_IIc_anticod-bd"/>
</dbReference>
<evidence type="ECO:0000313" key="16">
    <source>
        <dbReference type="Proteomes" id="UP000638648"/>
    </source>
</evidence>
<evidence type="ECO:0000259" key="14">
    <source>
        <dbReference type="PROSITE" id="PS50860"/>
    </source>
</evidence>
<dbReference type="SUPFAM" id="SSF50447">
    <property type="entry name" value="Translation proteins"/>
    <property type="match status" value="1"/>
</dbReference>
<dbReference type="GO" id="GO:0004813">
    <property type="term" value="F:alanine-tRNA ligase activity"/>
    <property type="evidence" value="ECO:0007669"/>
    <property type="project" value="UniProtKB-UniRule"/>
</dbReference>
<evidence type="ECO:0000256" key="5">
    <source>
        <dbReference type="ARBA" id="ARBA00022741"/>
    </source>
</evidence>
<keyword evidence="8 13" id="KW-0694">RNA-binding</keyword>
<evidence type="ECO:0000256" key="8">
    <source>
        <dbReference type="ARBA" id="ARBA00022884"/>
    </source>
</evidence>